<dbReference type="Proteomes" id="UP000004348">
    <property type="component" value="Chromosome"/>
</dbReference>
<feature type="domain" description="CBS" evidence="3">
    <location>
        <begin position="224"/>
        <end position="276"/>
    </location>
</feature>
<dbReference type="STRING" id="886738.Nlim_1499"/>
<feature type="domain" description="CBS" evidence="3">
    <location>
        <begin position="136"/>
        <end position="196"/>
    </location>
</feature>
<dbReference type="PATRIC" id="fig|886738.10.peg.1636"/>
<sequence length="276" mass="30818">MMSVIDICKKPISILKNSTISDIIKKLLENNLSRLIVVENGKPIGIITEKDVGLFLFSETTKQGLDDIMINKIMKPILFIQDNSTPEKSAEIMLEKGVSSLAIGTKDEIDGIFTKTDLVKYYFENYSSNNKVVDFMTHEYVFTHTAAPLFKVVRKMIENRISRIIVKDQNEKPVGIISFRDLFRISIELGSEEDDSGFTISEQIRKGFLSEEGFGGISLARDVMSKGIISIKFDKDLKDACKLILENNISGLAVLDGNNSIVGIISKTDILKAIKI</sequence>
<name>F3KLW6_9ARCH</name>
<dbReference type="AlphaFoldDB" id="F3KLW6"/>
<dbReference type="InterPro" id="IPR051462">
    <property type="entry name" value="CBS_domain-containing"/>
</dbReference>
<feature type="domain" description="CBS" evidence="3">
    <location>
        <begin position="7"/>
        <end position="62"/>
    </location>
</feature>
<accession>F3KLW6</accession>
<dbReference type="PROSITE" id="PS51371">
    <property type="entry name" value="CBS"/>
    <property type="match status" value="4"/>
</dbReference>
<evidence type="ECO:0000259" key="3">
    <source>
        <dbReference type="PROSITE" id="PS51371"/>
    </source>
</evidence>
<dbReference type="InterPro" id="IPR000644">
    <property type="entry name" value="CBS_dom"/>
</dbReference>
<dbReference type="SMART" id="SM00116">
    <property type="entry name" value="CBS"/>
    <property type="match status" value="4"/>
</dbReference>
<dbReference type="InterPro" id="IPR046342">
    <property type="entry name" value="CBS_dom_sf"/>
</dbReference>
<protein>
    <submittedName>
        <fullName evidence="4">Signal transduction protein</fullName>
    </submittedName>
</protein>
<dbReference type="HOGENOM" id="CLU_076812_3_0_2"/>
<proteinExistence type="predicted"/>
<gene>
    <name evidence="4" type="ORF">Nlim_1499</name>
</gene>
<dbReference type="PANTHER" id="PTHR48108:SF26">
    <property type="entry name" value="CBS DOMAIN-CONTAINING PROTEIN DDB_G0289609"/>
    <property type="match status" value="1"/>
</dbReference>
<comment type="caution">
    <text evidence="4">The sequence shown here is derived from an EMBL/GenBank/DDBJ whole genome shotgun (WGS) entry which is preliminary data.</text>
</comment>
<dbReference type="CDD" id="cd02205">
    <property type="entry name" value="CBS_pair_SF"/>
    <property type="match status" value="1"/>
</dbReference>
<evidence type="ECO:0000256" key="2">
    <source>
        <dbReference type="PROSITE-ProRule" id="PRU00703"/>
    </source>
</evidence>
<evidence type="ECO:0000256" key="1">
    <source>
        <dbReference type="ARBA" id="ARBA00022737"/>
    </source>
</evidence>
<dbReference type="Gene3D" id="3.10.580.10">
    <property type="entry name" value="CBS-domain"/>
    <property type="match status" value="2"/>
</dbReference>
<dbReference type="PANTHER" id="PTHR48108">
    <property type="entry name" value="CBS DOMAIN-CONTAINING PROTEIN CBSX2, CHLOROPLASTIC"/>
    <property type="match status" value="1"/>
</dbReference>
<dbReference type="EMBL" id="AEGP01000050">
    <property type="protein sequence ID" value="EGG41700.1"/>
    <property type="molecule type" value="Genomic_DNA"/>
</dbReference>
<organism evidence="4">
    <name type="scientific">Candidatus Nitrosarchaeum limnium SFB1</name>
    <dbReference type="NCBI Taxonomy" id="886738"/>
    <lineage>
        <taxon>Archaea</taxon>
        <taxon>Nitrososphaerota</taxon>
        <taxon>Nitrososphaeria</taxon>
        <taxon>Nitrosopumilales</taxon>
        <taxon>Nitrosopumilaceae</taxon>
        <taxon>Nitrosarchaeum</taxon>
    </lineage>
</organism>
<keyword evidence="1" id="KW-0677">Repeat</keyword>
<keyword evidence="2" id="KW-0129">CBS domain</keyword>
<feature type="domain" description="CBS" evidence="3">
    <location>
        <begin position="73"/>
        <end position="128"/>
    </location>
</feature>
<evidence type="ECO:0000313" key="4">
    <source>
        <dbReference type="EMBL" id="EGG41700.1"/>
    </source>
</evidence>
<dbReference type="SUPFAM" id="SSF54631">
    <property type="entry name" value="CBS-domain pair"/>
    <property type="match status" value="2"/>
</dbReference>
<dbReference type="Pfam" id="PF00571">
    <property type="entry name" value="CBS"/>
    <property type="match status" value="4"/>
</dbReference>
<reference evidence="4" key="1">
    <citation type="journal article" date="2011" name="PLoS ONE">
        <title>Genome of a low-salinity ammonia-oxidizing archaeon determined by single-cell and metagenomic analysis.</title>
        <authorList>
            <person name="Blainey P.C."/>
            <person name="Mosier A.C."/>
            <person name="Potanina A."/>
            <person name="Francis C.A."/>
            <person name="Quake S.R."/>
        </authorList>
    </citation>
    <scope>NUCLEOTIDE SEQUENCE [LARGE SCALE GENOMIC DNA]</scope>
    <source>
        <strain evidence="4">SFB1</strain>
    </source>
</reference>